<sequence length="207" mass="23396">MPGADGDIETESYVSAKAFRDTFHGFRFTNPKTGITFGAADLPKNHVDPTTIYIAKHPFLKAQLKESSYNQVVDKAFEGEACAAIEHHLQSHSIWCRAPHDSNQPDSWRFLTGAKDVAEWEGIWESSNGHVYFLEAKHFMSHAKYPQIRNKLRRSLDFLHLDPSKATVYIAGNHWSYMAMEDGLNLYKFGVLTSNGKDLDVRDPPPA</sequence>
<protein>
    <submittedName>
        <fullName evidence="1">Uncharacterized protein</fullName>
    </submittedName>
</protein>
<reference evidence="1 2" key="1">
    <citation type="submission" date="2014-04" db="EMBL/GenBank/DDBJ databases">
        <authorList>
            <consortium name="DOE Joint Genome Institute"/>
            <person name="Kuo A."/>
            <person name="Tarkka M."/>
            <person name="Buscot F."/>
            <person name="Kohler A."/>
            <person name="Nagy L.G."/>
            <person name="Floudas D."/>
            <person name="Copeland A."/>
            <person name="Barry K.W."/>
            <person name="Cichocki N."/>
            <person name="Veneault-Fourrey C."/>
            <person name="LaButti K."/>
            <person name="Lindquist E.A."/>
            <person name="Lipzen A."/>
            <person name="Lundell T."/>
            <person name="Morin E."/>
            <person name="Murat C."/>
            <person name="Sun H."/>
            <person name="Tunlid A."/>
            <person name="Henrissat B."/>
            <person name="Grigoriev I.V."/>
            <person name="Hibbett D.S."/>
            <person name="Martin F."/>
            <person name="Nordberg H.P."/>
            <person name="Cantor M.N."/>
            <person name="Hua S.X."/>
        </authorList>
    </citation>
    <scope>NUCLEOTIDE SEQUENCE [LARGE SCALE GENOMIC DNA]</scope>
    <source>
        <strain evidence="1 2">F 1598</strain>
    </source>
</reference>
<dbReference type="OrthoDB" id="3287876at2759"/>
<keyword evidence="2" id="KW-1185">Reference proteome</keyword>
<dbReference type="AlphaFoldDB" id="A0A0C3BMX0"/>
<dbReference type="InParanoid" id="A0A0C3BMX0"/>
<dbReference type="HOGENOM" id="CLU_1326824_0_0_1"/>
<evidence type="ECO:0000313" key="2">
    <source>
        <dbReference type="Proteomes" id="UP000054166"/>
    </source>
</evidence>
<reference evidence="2" key="2">
    <citation type="submission" date="2015-01" db="EMBL/GenBank/DDBJ databases">
        <title>Evolutionary Origins and Diversification of the Mycorrhizal Mutualists.</title>
        <authorList>
            <consortium name="DOE Joint Genome Institute"/>
            <consortium name="Mycorrhizal Genomics Consortium"/>
            <person name="Kohler A."/>
            <person name="Kuo A."/>
            <person name="Nagy L.G."/>
            <person name="Floudas D."/>
            <person name="Copeland A."/>
            <person name="Barry K.W."/>
            <person name="Cichocki N."/>
            <person name="Veneault-Fourrey C."/>
            <person name="LaButti K."/>
            <person name="Lindquist E.A."/>
            <person name="Lipzen A."/>
            <person name="Lundell T."/>
            <person name="Morin E."/>
            <person name="Murat C."/>
            <person name="Riley R."/>
            <person name="Ohm R."/>
            <person name="Sun H."/>
            <person name="Tunlid A."/>
            <person name="Henrissat B."/>
            <person name="Grigoriev I.V."/>
            <person name="Hibbett D.S."/>
            <person name="Martin F."/>
        </authorList>
    </citation>
    <scope>NUCLEOTIDE SEQUENCE [LARGE SCALE GENOMIC DNA]</scope>
    <source>
        <strain evidence="2">F 1598</strain>
    </source>
</reference>
<proteinExistence type="predicted"/>
<dbReference type="Proteomes" id="UP000054166">
    <property type="component" value="Unassembled WGS sequence"/>
</dbReference>
<organism evidence="1 2">
    <name type="scientific">Piloderma croceum (strain F 1598)</name>
    <dbReference type="NCBI Taxonomy" id="765440"/>
    <lineage>
        <taxon>Eukaryota</taxon>
        <taxon>Fungi</taxon>
        <taxon>Dikarya</taxon>
        <taxon>Basidiomycota</taxon>
        <taxon>Agaricomycotina</taxon>
        <taxon>Agaricomycetes</taxon>
        <taxon>Agaricomycetidae</taxon>
        <taxon>Atheliales</taxon>
        <taxon>Atheliaceae</taxon>
        <taxon>Piloderma</taxon>
    </lineage>
</organism>
<accession>A0A0C3BMX0</accession>
<dbReference type="EMBL" id="KN832978">
    <property type="protein sequence ID" value="KIM87828.1"/>
    <property type="molecule type" value="Genomic_DNA"/>
</dbReference>
<gene>
    <name evidence="1" type="ORF">PILCRDRAFT_3562</name>
</gene>
<name>A0A0C3BMX0_PILCF</name>
<evidence type="ECO:0000313" key="1">
    <source>
        <dbReference type="EMBL" id="KIM87828.1"/>
    </source>
</evidence>